<dbReference type="InterPro" id="IPR006121">
    <property type="entry name" value="HMA_dom"/>
</dbReference>
<dbReference type="EMBL" id="DVJS01000023">
    <property type="protein sequence ID" value="HIS96524.1"/>
    <property type="molecule type" value="Genomic_DNA"/>
</dbReference>
<dbReference type="Pfam" id="PF00403">
    <property type="entry name" value="HMA"/>
    <property type="match status" value="1"/>
</dbReference>
<evidence type="ECO:0000259" key="1">
    <source>
        <dbReference type="PROSITE" id="PS50846"/>
    </source>
</evidence>
<dbReference type="InterPro" id="IPR036163">
    <property type="entry name" value="HMA_dom_sf"/>
</dbReference>
<dbReference type="Gene3D" id="3.30.70.100">
    <property type="match status" value="1"/>
</dbReference>
<protein>
    <submittedName>
        <fullName evidence="2">Heavy-metal-associated domain-containing protein</fullName>
    </submittedName>
</protein>
<reference evidence="2" key="2">
    <citation type="journal article" date="2021" name="PeerJ">
        <title>Extensive microbial diversity within the chicken gut microbiome revealed by metagenomics and culture.</title>
        <authorList>
            <person name="Gilroy R."/>
            <person name="Ravi A."/>
            <person name="Getino M."/>
            <person name="Pursley I."/>
            <person name="Horton D.L."/>
            <person name="Alikhan N.F."/>
            <person name="Baker D."/>
            <person name="Gharbi K."/>
            <person name="Hall N."/>
            <person name="Watson M."/>
            <person name="Adriaenssens E.M."/>
            <person name="Foster-Nyarko E."/>
            <person name="Jarju S."/>
            <person name="Secka A."/>
            <person name="Antonio M."/>
            <person name="Oren A."/>
            <person name="Chaudhuri R.R."/>
            <person name="La Ragione R."/>
            <person name="Hildebrand F."/>
            <person name="Pallen M.J."/>
        </authorList>
    </citation>
    <scope>NUCLEOTIDE SEQUENCE</scope>
    <source>
        <strain evidence="2">ChiHecec3B27-6122</strain>
    </source>
</reference>
<gene>
    <name evidence="2" type="ORF">IAD42_00960</name>
</gene>
<reference evidence="2" key="1">
    <citation type="submission" date="2020-10" db="EMBL/GenBank/DDBJ databases">
        <authorList>
            <person name="Gilroy R."/>
        </authorList>
    </citation>
    <scope>NUCLEOTIDE SEQUENCE</scope>
    <source>
        <strain evidence="2">ChiHecec3B27-6122</strain>
    </source>
</reference>
<comment type="caution">
    <text evidence="2">The sequence shown here is derived from an EMBL/GenBank/DDBJ whole genome shotgun (WGS) entry which is preliminary data.</text>
</comment>
<dbReference type="AlphaFoldDB" id="A0A9D1G4G3"/>
<dbReference type="SUPFAM" id="SSF55008">
    <property type="entry name" value="HMA, heavy metal-associated domain"/>
    <property type="match status" value="1"/>
</dbReference>
<dbReference type="CDD" id="cd00371">
    <property type="entry name" value="HMA"/>
    <property type="match status" value="1"/>
</dbReference>
<accession>A0A9D1G4G3</accession>
<evidence type="ECO:0000313" key="3">
    <source>
        <dbReference type="Proteomes" id="UP000886876"/>
    </source>
</evidence>
<dbReference type="GO" id="GO:0046872">
    <property type="term" value="F:metal ion binding"/>
    <property type="evidence" value="ECO:0007669"/>
    <property type="project" value="InterPro"/>
</dbReference>
<sequence>MKKLMKVEGMHCGGCSGRLKRTLEAMEGVESAEASHEAGTASVVCNASVTDEALKAAVEGANFTFVSIETVE</sequence>
<evidence type="ECO:0000313" key="2">
    <source>
        <dbReference type="EMBL" id="HIS96524.1"/>
    </source>
</evidence>
<dbReference type="PROSITE" id="PS50846">
    <property type="entry name" value="HMA_2"/>
    <property type="match status" value="1"/>
</dbReference>
<name>A0A9D1G4G3_9FIRM</name>
<feature type="domain" description="HMA" evidence="1">
    <location>
        <begin position="1"/>
        <end position="66"/>
    </location>
</feature>
<proteinExistence type="predicted"/>
<organism evidence="2 3">
    <name type="scientific">Candidatus Scatomorpha pullistercoris</name>
    <dbReference type="NCBI Taxonomy" id="2840929"/>
    <lineage>
        <taxon>Bacteria</taxon>
        <taxon>Bacillati</taxon>
        <taxon>Bacillota</taxon>
        <taxon>Clostridia</taxon>
        <taxon>Eubacteriales</taxon>
        <taxon>Candidatus Scatomorpha</taxon>
    </lineage>
</organism>
<dbReference type="Proteomes" id="UP000886876">
    <property type="component" value="Unassembled WGS sequence"/>
</dbReference>